<organism evidence="6 7">
    <name type="scientific">Thalassococcus halodurans</name>
    <dbReference type="NCBI Taxonomy" id="373675"/>
    <lineage>
        <taxon>Bacteria</taxon>
        <taxon>Pseudomonadati</taxon>
        <taxon>Pseudomonadota</taxon>
        <taxon>Alphaproteobacteria</taxon>
        <taxon>Rhodobacterales</taxon>
        <taxon>Roseobacteraceae</taxon>
        <taxon>Thalassococcus</taxon>
    </lineage>
</organism>
<dbReference type="PROSITE" id="PS00629">
    <property type="entry name" value="IMP_1"/>
    <property type="match status" value="1"/>
</dbReference>
<evidence type="ECO:0000313" key="6">
    <source>
        <dbReference type="EMBL" id="SEF71405.1"/>
    </source>
</evidence>
<evidence type="ECO:0000256" key="1">
    <source>
        <dbReference type="ARBA" id="ARBA00009759"/>
    </source>
</evidence>
<dbReference type="AlphaFoldDB" id="A0A1H5U8F8"/>
<dbReference type="CDD" id="cd01638">
    <property type="entry name" value="CysQ"/>
    <property type="match status" value="1"/>
</dbReference>
<reference evidence="6 7" key="1">
    <citation type="submission" date="2016-10" db="EMBL/GenBank/DDBJ databases">
        <authorList>
            <person name="de Groot N.N."/>
        </authorList>
    </citation>
    <scope>NUCLEOTIDE SEQUENCE [LARGE SCALE GENOMIC DNA]</scope>
    <source>
        <strain evidence="6 7">DSM 26915</strain>
    </source>
</reference>
<keyword evidence="3" id="KW-0378">Hydrolase</keyword>
<dbReference type="GO" id="GO:0007165">
    <property type="term" value="P:signal transduction"/>
    <property type="evidence" value="ECO:0007669"/>
    <property type="project" value="TreeGrafter"/>
</dbReference>
<comment type="similarity">
    <text evidence="1">Belongs to the inositol monophosphatase superfamily.</text>
</comment>
<dbReference type="InterPro" id="IPR020583">
    <property type="entry name" value="Inositol_monoP_metal-BS"/>
</dbReference>
<feature type="binding site" evidence="5">
    <location>
        <position position="206"/>
    </location>
    <ligand>
        <name>Mg(2+)</name>
        <dbReference type="ChEBI" id="CHEBI:18420"/>
        <label>1</label>
        <note>catalytic</note>
    </ligand>
</feature>
<name>A0A1H5U8F8_9RHOB</name>
<evidence type="ECO:0000256" key="3">
    <source>
        <dbReference type="ARBA" id="ARBA00022801"/>
    </source>
</evidence>
<feature type="binding site" evidence="5">
    <location>
        <position position="87"/>
    </location>
    <ligand>
        <name>Mg(2+)</name>
        <dbReference type="ChEBI" id="CHEBI:18420"/>
        <label>1</label>
        <note>catalytic</note>
    </ligand>
</feature>
<protein>
    <submittedName>
        <fullName evidence="6">Myo-inositol-1(Or 4)-monophosphatase</fullName>
    </submittedName>
</protein>
<dbReference type="EMBL" id="FNUZ01000001">
    <property type="protein sequence ID" value="SEF71405.1"/>
    <property type="molecule type" value="Genomic_DNA"/>
</dbReference>
<dbReference type="Proteomes" id="UP000236752">
    <property type="component" value="Unassembled WGS sequence"/>
</dbReference>
<dbReference type="GO" id="GO:0006020">
    <property type="term" value="P:inositol metabolic process"/>
    <property type="evidence" value="ECO:0007669"/>
    <property type="project" value="TreeGrafter"/>
</dbReference>
<evidence type="ECO:0000256" key="5">
    <source>
        <dbReference type="PIRSR" id="PIRSR600760-2"/>
    </source>
</evidence>
<proteinExistence type="inferred from homology"/>
<accession>A0A1H5U8F8</accession>
<dbReference type="GO" id="GO:0046872">
    <property type="term" value="F:metal ion binding"/>
    <property type="evidence" value="ECO:0007669"/>
    <property type="project" value="UniProtKB-KW"/>
</dbReference>
<keyword evidence="7" id="KW-1185">Reference proteome</keyword>
<evidence type="ECO:0000256" key="2">
    <source>
        <dbReference type="ARBA" id="ARBA00022723"/>
    </source>
</evidence>
<feature type="binding site" evidence="5">
    <location>
        <position position="67"/>
    </location>
    <ligand>
        <name>Mg(2+)</name>
        <dbReference type="ChEBI" id="CHEBI:18420"/>
        <label>1</label>
        <note>catalytic</note>
    </ligand>
</feature>
<dbReference type="Gene3D" id="3.30.540.10">
    <property type="entry name" value="Fructose-1,6-Bisphosphatase, subunit A, domain 1"/>
    <property type="match status" value="1"/>
</dbReference>
<dbReference type="InterPro" id="IPR020550">
    <property type="entry name" value="Inositol_monophosphatase_CS"/>
</dbReference>
<dbReference type="PROSITE" id="PS00630">
    <property type="entry name" value="IMP_2"/>
    <property type="match status" value="1"/>
</dbReference>
<gene>
    <name evidence="6" type="ORF">SAMN04488045_0907</name>
</gene>
<dbReference type="RefSeq" id="WP_103909243.1">
    <property type="nucleotide sequence ID" value="NZ_FNUZ01000001.1"/>
</dbReference>
<dbReference type="GO" id="GO:0046854">
    <property type="term" value="P:phosphatidylinositol phosphate biosynthetic process"/>
    <property type="evidence" value="ECO:0007669"/>
    <property type="project" value="InterPro"/>
</dbReference>
<sequence length="256" mass="27772">MPENDLELLIRASRAAAETSLGFVGGPLDVREKDDGQGPVTAADLAVNEVLEDILRSARPDYGWLSEESAEDPNRLTSEYCFIVDPIDGTRSFINGEKTWSHSMAVAKNGEVVAGAVIVPMRDQLYTASQGAGAHLNGQVISVANATSLQGANILATKQNMEPDHWPQGIPTFKRHHRPSIAYRLCLVAEGRFDAMFTFRKSWEWDIAAGAIICAEAGAKVSDQSGQTLHFNSAEAHTDGIVAAPDQIWGEVTQRR</sequence>
<keyword evidence="2 5" id="KW-0479">Metal-binding</keyword>
<evidence type="ECO:0000313" key="7">
    <source>
        <dbReference type="Proteomes" id="UP000236752"/>
    </source>
</evidence>
<dbReference type="PANTHER" id="PTHR20854:SF4">
    <property type="entry name" value="INOSITOL-1-MONOPHOSPHATASE-RELATED"/>
    <property type="match status" value="1"/>
</dbReference>
<dbReference type="Gene3D" id="3.40.190.80">
    <property type="match status" value="1"/>
</dbReference>
<feature type="binding site" evidence="5">
    <location>
        <position position="88"/>
    </location>
    <ligand>
        <name>Mg(2+)</name>
        <dbReference type="ChEBI" id="CHEBI:18420"/>
        <label>1</label>
        <note>catalytic</note>
    </ligand>
</feature>
<feature type="binding site" evidence="5">
    <location>
        <position position="85"/>
    </location>
    <ligand>
        <name>Mg(2+)</name>
        <dbReference type="ChEBI" id="CHEBI:18420"/>
        <label>1</label>
        <note>catalytic</note>
    </ligand>
</feature>
<dbReference type="InterPro" id="IPR000760">
    <property type="entry name" value="Inositol_monophosphatase-like"/>
</dbReference>
<dbReference type="SUPFAM" id="SSF56655">
    <property type="entry name" value="Carbohydrate phosphatase"/>
    <property type="match status" value="1"/>
</dbReference>
<dbReference type="PRINTS" id="PR00377">
    <property type="entry name" value="IMPHPHTASES"/>
</dbReference>
<evidence type="ECO:0000256" key="4">
    <source>
        <dbReference type="ARBA" id="ARBA00022842"/>
    </source>
</evidence>
<keyword evidence="4 5" id="KW-0460">Magnesium</keyword>
<comment type="cofactor">
    <cofactor evidence="5">
        <name>Mg(2+)</name>
        <dbReference type="ChEBI" id="CHEBI:18420"/>
    </cofactor>
</comment>
<dbReference type="GO" id="GO:0008934">
    <property type="term" value="F:inositol monophosphate 1-phosphatase activity"/>
    <property type="evidence" value="ECO:0007669"/>
    <property type="project" value="TreeGrafter"/>
</dbReference>
<dbReference type="Pfam" id="PF00459">
    <property type="entry name" value="Inositol_P"/>
    <property type="match status" value="1"/>
</dbReference>
<dbReference type="OrthoDB" id="9785695at2"/>
<dbReference type="PANTHER" id="PTHR20854">
    <property type="entry name" value="INOSITOL MONOPHOSPHATASE"/>
    <property type="match status" value="1"/>
</dbReference>